<dbReference type="Pfam" id="PF08513">
    <property type="entry name" value="LisH"/>
    <property type="match status" value="1"/>
</dbReference>
<reference evidence="7 8" key="1">
    <citation type="submission" date="2016-07" db="EMBL/GenBank/DDBJ databases">
        <title>Draft genome of the white-rot fungus Obba rivulosa 3A-2.</title>
        <authorList>
            <consortium name="DOE Joint Genome Institute"/>
            <person name="Miettinen O."/>
            <person name="Riley R."/>
            <person name="Acob R."/>
            <person name="Barry K."/>
            <person name="Cullen D."/>
            <person name="De Vries R."/>
            <person name="Hainaut M."/>
            <person name="Hatakka A."/>
            <person name="Henrissat B."/>
            <person name="Hilden K."/>
            <person name="Kuo R."/>
            <person name="Labutti K."/>
            <person name="Lipzen A."/>
            <person name="Makela M.R."/>
            <person name="Sandor L."/>
            <person name="Spatafora J.W."/>
            <person name="Grigoriev I.V."/>
            <person name="Hibbett D.S."/>
        </authorList>
    </citation>
    <scope>NUCLEOTIDE SEQUENCE [LARGE SCALE GENOMIC DNA]</scope>
    <source>
        <strain evidence="7 8">3A-2</strain>
    </source>
</reference>
<dbReference type="PROSITE" id="PS00678">
    <property type="entry name" value="WD_REPEATS_1"/>
    <property type="match status" value="3"/>
</dbReference>
<dbReference type="AlphaFoldDB" id="A0A8E2J7C3"/>
<dbReference type="CDD" id="cd00200">
    <property type="entry name" value="WD40"/>
    <property type="match status" value="1"/>
</dbReference>
<feature type="repeat" description="WD" evidence="5">
    <location>
        <begin position="201"/>
        <end position="235"/>
    </location>
</feature>
<dbReference type="InterPro" id="IPR036322">
    <property type="entry name" value="WD40_repeat_dom_sf"/>
</dbReference>
<dbReference type="Gene3D" id="2.130.10.10">
    <property type="entry name" value="YVTN repeat-like/Quinoprotein amine dehydrogenase"/>
    <property type="match status" value="1"/>
</dbReference>
<feature type="repeat" description="WD" evidence="5">
    <location>
        <begin position="383"/>
        <end position="417"/>
    </location>
</feature>
<dbReference type="InterPro" id="IPR045183">
    <property type="entry name" value="Ebi-like"/>
</dbReference>
<evidence type="ECO:0000256" key="3">
    <source>
        <dbReference type="ARBA" id="ARBA00022737"/>
    </source>
</evidence>
<dbReference type="InterPro" id="IPR020472">
    <property type="entry name" value="WD40_PAC1"/>
</dbReference>
<dbReference type="SMART" id="SM00667">
    <property type="entry name" value="LisH"/>
    <property type="match status" value="1"/>
</dbReference>
<feature type="repeat" description="WD" evidence="5">
    <location>
        <begin position="300"/>
        <end position="335"/>
    </location>
</feature>
<dbReference type="GO" id="GO:0003714">
    <property type="term" value="F:transcription corepressor activity"/>
    <property type="evidence" value="ECO:0007669"/>
    <property type="project" value="InterPro"/>
</dbReference>
<dbReference type="EMBL" id="KV722330">
    <property type="protein sequence ID" value="OCH96413.1"/>
    <property type="molecule type" value="Genomic_DNA"/>
</dbReference>
<keyword evidence="4" id="KW-0539">Nucleus</keyword>
<evidence type="ECO:0000256" key="2">
    <source>
        <dbReference type="ARBA" id="ARBA00022574"/>
    </source>
</evidence>
<dbReference type="GO" id="GO:0006357">
    <property type="term" value="P:regulation of transcription by RNA polymerase II"/>
    <property type="evidence" value="ECO:0007669"/>
    <property type="project" value="TreeGrafter"/>
</dbReference>
<evidence type="ECO:0000256" key="5">
    <source>
        <dbReference type="PROSITE-ProRule" id="PRU00221"/>
    </source>
</evidence>
<keyword evidence="2 5" id="KW-0853">WD repeat</keyword>
<evidence type="ECO:0000313" key="7">
    <source>
        <dbReference type="EMBL" id="OCH96413.1"/>
    </source>
</evidence>
<comment type="subcellular location">
    <subcellularLocation>
        <location evidence="1">Nucleus</location>
    </subcellularLocation>
</comment>
<name>A0A8E2J7C3_9APHY</name>
<protein>
    <submittedName>
        <fullName evidence="7">WD40 repeat-like protein</fullName>
    </submittedName>
</protein>
<dbReference type="InterPro" id="IPR019775">
    <property type="entry name" value="WD40_repeat_CS"/>
</dbReference>
<feature type="repeat" description="WD" evidence="5">
    <location>
        <begin position="432"/>
        <end position="478"/>
    </location>
</feature>
<dbReference type="PROSITE" id="PS50896">
    <property type="entry name" value="LISH"/>
    <property type="match status" value="1"/>
</dbReference>
<evidence type="ECO:0000256" key="6">
    <source>
        <dbReference type="SAM" id="MobiDB-lite"/>
    </source>
</evidence>
<dbReference type="InterPro" id="IPR006594">
    <property type="entry name" value="LisH"/>
</dbReference>
<dbReference type="OrthoDB" id="1367865at2759"/>
<gene>
    <name evidence="7" type="ORF">OBBRIDRAFT_718382</name>
</gene>
<dbReference type="GO" id="GO:0000118">
    <property type="term" value="C:histone deacetylase complex"/>
    <property type="evidence" value="ECO:0007669"/>
    <property type="project" value="TreeGrafter"/>
</dbReference>
<dbReference type="Pfam" id="PF00400">
    <property type="entry name" value="WD40"/>
    <property type="match status" value="6"/>
</dbReference>
<evidence type="ECO:0000256" key="1">
    <source>
        <dbReference type="ARBA" id="ARBA00004123"/>
    </source>
</evidence>
<dbReference type="PANTHER" id="PTHR22846">
    <property type="entry name" value="WD40 REPEAT PROTEIN"/>
    <property type="match status" value="1"/>
</dbReference>
<sequence length="565" mass="62356">MTAPLLITSDEINCLIHAYFEDSGFQHSAFVLRAEARLEQSPNFGKFIPRGELVELLSKALLYVETETHWKGTGLIKNCTRSFSLLERHVCELEQPVPAIATLSGTPAASSAELSPRMNGTGRAEPPASKRKASTPASDLLPKEKRARTSPIEDNPVETQVKVADSDIPVINLSSPEHAPPPRPPPRRVNEVSISDPVTLLRAHKAEVFVCAWNPTKPNLLASGSKDTVVHLWNVPEPKLGIRERIEIDPPLALAMTPKATQADMTSLDWTPDGTLLAIGSYDAMLRVCNASGELYFTHAQHQKGPIFAARFSKSGRWLLTASLDGTACVWDMTTKGLRGQYRCHQECCLDVDWLTEEYFASCGADGRIQIMNLDMPSPVKTLLGHGTEVNQVKCNESRTRLASCSDDCTARVWNIEDVIFARPVHDEPLVLKGHTQIVSTIAWCPVTSQGEQEILASSAFDGTLRLWNSVTGDCLQMFHDHTRHVFALAFSPDARLLATGAGDGLLHIYDVKTREKRWTWDAGYTKPAIFEIDWQQTGSLNRLAVALESQEVAVVDINRIPSLQ</sequence>
<dbReference type="PANTHER" id="PTHR22846:SF2">
    <property type="entry name" value="F-BOX-LIKE_WD REPEAT-CONTAINING PROTEIN EBI"/>
    <property type="match status" value="1"/>
</dbReference>
<dbReference type="SMART" id="SM00320">
    <property type="entry name" value="WD40"/>
    <property type="match status" value="7"/>
</dbReference>
<evidence type="ECO:0000256" key="4">
    <source>
        <dbReference type="ARBA" id="ARBA00023242"/>
    </source>
</evidence>
<keyword evidence="8" id="KW-1185">Reference proteome</keyword>
<dbReference type="InterPro" id="IPR001680">
    <property type="entry name" value="WD40_rpt"/>
</dbReference>
<dbReference type="Proteomes" id="UP000250043">
    <property type="component" value="Unassembled WGS sequence"/>
</dbReference>
<dbReference type="SUPFAM" id="SSF50978">
    <property type="entry name" value="WD40 repeat-like"/>
    <property type="match status" value="1"/>
</dbReference>
<dbReference type="PROSITE" id="PS50294">
    <property type="entry name" value="WD_REPEATS_REGION"/>
    <property type="match status" value="4"/>
</dbReference>
<dbReference type="Gene3D" id="1.20.960.30">
    <property type="match status" value="1"/>
</dbReference>
<dbReference type="InterPro" id="IPR015943">
    <property type="entry name" value="WD40/YVTN_repeat-like_dom_sf"/>
</dbReference>
<organism evidence="7 8">
    <name type="scientific">Obba rivulosa</name>
    <dbReference type="NCBI Taxonomy" id="1052685"/>
    <lineage>
        <taxon>Eukaryota</taxon>
        <taxon>Fungi</taxon>
        <taxon>Dikarya</taxon>
        <taxon>Basidiomycota</taxon>
        <taxon>Agaricomycotina</taxon>
        <taxon>Agaricomycetes</taxon>
        <taxon>Polyporales</taxon>
        <taxon>Gelatoporiaceae</taxon>
        <taxon>Obba</taxon>
    </lineage>
</organism>
<dbReference type="PRINTS" id="PR00320">
    <property type="entry name" value="GPROTEINBRPT"/>
</dbReference>
<accession>A0A8E2J7C3</accession>
<dbReference type="PROSITE" id="PS50082">
    <property type="entry name" value="WD_REPEATS_2"/>
    <property type="match status" value="5"/>
</dbReference>
<proteinExistence type="predicted"/>
<keyword evidence="3" id="KW-0677">Repeat</keyword>
<feature type="region of interest" description="Disordered" evidence="6">
    <location>
        <begin position="108"/>
        <end position="159"/>
    </location>
</feature>
<feature type="repeat" description="WD" evidence="5">
    <location>
        <begin position="479"/>
        <end position="520"/>
    </location>
</feature>
<evidence type="ECO:0000313" key="8">
    <source>
        <dbReference type="Proteomes" id="UP000250043"/>
    </source>
</evidence>